<reference evidence="5" key="3">
    <citation type="submission" date="2025-05" db="UniProtKB">
        <authorList>
            <consortium name="EnsemblMetazoa"/>
        </authorList>
    </citation>
    <scope>IDENTIFICATION</scope>
    <source>
        <strain evidence="5">Foshan</strain>
    </source>
</reference>
<keyword evidence="3" id="KW-0732">Signal</keyword>
<dbReference type="InterPro" id="IPR000618">
    <property type="entry name" value="Insect_cuticle"/>
</dbReference>
<dbReference type="EMBL" id="GAPW01006122">
    <property type="protein sequence ID" value="JAC07476.1"/>
    <property type="molecule type" value="mRNA"/>
</dbReference>
<dbReference type="GO" id="GO:0062129">
    <property type="term" value="C:chitin-based extracellular matrix"/>
    <property type="evidence" value="ECO:0007669"/>
    <property type="project" value="TreeGrafter"/>
</dbReference>
<gene>
    <name evidence="6" type="primary">109412349</name>
    <name evidence="5" type="synonym">109416192</name>
</gene>
<dbReference type="PANTHER" id="PTHR10380:SF173">
    <property type="entry name" value="CUTICULAR PROTEIN 47EF, ISOFORM C-RELATED"/>
    <property type="match status" value="1"/>
</dbReference>
<dbReference type="EnsemblMetazoa" id="AALFPA23_023908.R35634">
    <property type="protein sequence ID" value="AALFPA23_023908.P35634"/>
    <property type="gene ID" value="AALFPA23_023908"/>
</dbReference>
<protein>
    <submittedName>
        <fullName evidence="4">Putative cpij001801 endocuticle structural glycoprotein sgabd-1</fullName>
    </submittedName>
</protein>
<dbReference type="AlphaFoldDB" id="A0A023EFA7"/>
<dbReference type="GO" id="GO:0008010">
    <property type="term" value="F:structural constituent of chitin-based larval cuticle"/>
    <property type="evidence" value="ECO:0007669"/>
    <property type="project" value="TreeGrafter"/>
</dbReference>
<dbReference type="EMBL" id="GAPW01006123">
    <property type="protein sequence ID" value="JAC07475.1"/>
    <property type="molecule type" value="mRNA"/>
</dbReference>
<sequence length="120" mass="12646">MKVFFAVVLLVAAVSCAPQDPNATPVPIVSQTSNLNPDGSFQYSYESGNGIKVEDQGELKVVEVPKEDGTGTQQAQVSVQKGSYSYNAPDGTPITLQWTADENGFHATGDHLPVAPVANP</sequence>
<dbReference type="Proteomes" id="UP000069940">
    <property type="component" value="Unassembled WGS sequence"/>
</dbReference>
<dbReference type="VEuPathDB" id="VectorBase:AALC636_010930"/>
<evidence type="ECO:0000256" key="2">
    <source>
        <dbReference type="PROSITE-ProRule" id="PRU00497"/>
    </source>
</evidence>
<keyword evidence="1 2" id="KW-0193">Cuticle</keyword>
<dbReference type="InterPro" id="IPR050468">
    <property type="entry name" value="Cuticle_Struct_Prot"/>
</dbReference>
<dbReference type="KEGG" id="aalb:109416192"/>
<reference evidence="4" key="1">
    <citation type="journal article" date="2014" name="PLoS Negl. Trop. Dis.">
        <title>Identification and characterization of seminal fluid proteins in the Asian tiger mosquito, Aedes albopictus.</title>
        <authorList>
            <person name="Boes K.E."/>
            <person name="Ribeiro J.M."/>
            <person name="Wong A."/>
            <person name="Harrington L.C."/>
            <person name="Wolfner M.F."/>
            <person name="Sirot L.K."/>
        </authorList>
    </citation>
    <scope>NUCLEOTIDE SEQUENCE</scope>
    <source>
        <tissue evidence="4">Reproductive organs</tissue>
    </source>
</reference>
<reference evidence="7" key="2">
    <citation type="journal article" date="2015" name="Proc. Natl. Acad. Sci. U.S.A.">
        <title>Genome sequence of the Asian Tiger mosquito, Aedes albopictus, reveals insights into its biology, genetics, and evolution.</title>
        <authorList>
            <person name="Chen X.G."/>
            <person name="Jiang X."/>
            <person name="Gu J."/>
            <person name="Xu M."/>
            <person name="Wu Y."/>
            <person name="Deng Y."/>
            <person name="Zhang C."/>
            <person name="Bonizzoni M."/>
            <person name="Dermauw W."/>
            <person name="Vontas J."/>
            <person name="Armbruster P."/>
            <person name="Huang X."/>
            <person name="Yang Y."/>
            <person name="Zhang H."/>
            <person name="He W."/>
            <person name="Peng H."/>
            <person name="Liu Y."/>
            <person name="Wu K."/>
            <person name="Chen J."/>
            <person name="Lirakis M."/>
            <person name="Topalis P."/>
            <person name="Van Leeuwen T."/>
            <person name="Hall A.B."/>
            <person name="Jiang X."/>
            <person name="Thorpe C."/>
            <person name="Mueller R.L."/>
            <person name="Sun C."/>
            <person name="Waterhouse R.M."/>
            <person name="Yan G."/>
            <person name="Tu Z.J."/>
            <person name="Fang X."/>
            <person name="James A.A."/>
        </authorList>
    </citation>
    <scope>NUCLEOTIDE SEQUENCE [LARGE SCALE GENOMIC DNA]</scope>
    <source>
        <strain evidence="7">Foshan</strain>
    </source>
</reference>
<dbReference type="VEuPathDB" id="VectorBase:AALF017871"/>
<evidence type="ECO:0000313" key="6">
    <source>
        <dbReference type="EnsemblMetazoa" id="AALFPA23_023908.P35634"/>
    </source>
</evidence>
<feature type="signal peptide" evidence="3">
    <location>
        <begin position="1"/>
        <end position="16"/>
    </location>
</feature>
<dbReference type="PROSITE" id="PS51257">
    <property type="entry name" value="PROKAR_LIPOPROTEIN"/>
    <property type="match status" value="1"/>
</dbReference>
<accession>A0A023EFA7</accession>
<dbReference type="VEuPathDB" id="VectorBase:AALFPA_071194"/>
<dbReference type="Pfam" id="PF00379">
    <property type="entry name" value="Chitin_bind_4"/>
    <property type="match status" value="1"/>
</dbReference>
<dbReference type="PANTHER" id="PTHR10380">
    <property type="entry name" value="CUTICLE PROTEIN"/>
    <property type="match status" value="1"/>
</dbReference>
<evidence type="ECO:0000256" key="3">
    <source>
        <dbReference type="SAM" id="SignalP"/>
    </source>
</evidence>
<dbReference type="KEGG" id="aalb:109412349"/>
<dbReference type="OrthoDB" id="6368834at2759"/>
<evidence type="ECO:0000313" key="4">
    <source>
        <dbReference type="EMBL" id="JAC07476.1"/>
    </source>
</evidence>
<name>A0A023EFA7_AEDAL</name>
<evidence type="ECO:0000313" key="7">
    <source>
        <dbReference type="Proteomes" id="UP000069940"/>
    </source>
</evidence>
<dbReference type="PROSITE" id="PS51155">
    <property type="entry name" value="CHIT_BIND_RR_2"/>
    <property type="match status" value="1"/>
</dbReference>
<dbReference type="EnsemblMetazoa" id="AALFPA23_004747.R5881">
    <property type="protein sequence ID" value="AALFPA23_004747.P5881"/>
    <property type="gene ID" value="AALFPA23_004747"/>
</dbReference>
<keyword evidence="7" id="KW-1185">Reference proteome</keyword>
<organism evidence="4">
    <name type="scientific">Aedes albopictus</name>
    <name type="common">Asian tiger mosquito</name>
    <name type="synonym">Stegomyia albopicta</name>
    <dbReference type="NCBI Taxonomy" id="7160"/>
    <lineage>
        <taxon>Eukaryota</taxon>
        <taxon>Metazoa</taxon>
        <taxon>Ecdysozoa</taxon>
        <taxon>Arthropoda</taxon>
        <taxon>Hexapoda</taxon>
        <taxon>Insecta</taxon>
        <taxon>Pterygota</taxon>
        <taxon>Neoptera</taxon>
        <taxon>Endopterygota</taxon>
        <taxon>Diptera</taxon>
        <taxon>Nematocera</taxon>
        <taxon>Culicoidea</taxon>
        <taxon>Culicidae</taxon>
        <taxon>Culicinae</taxon>
        <taxon>Aedini</taxon>
        <taxon>Aedes</taxon>
        <taxon>Stegomyia</taxon>
    </lineage>
</organism>
<proteinExistence type="evidence at transcript level"/>
<evidence type="ECO:0000256" key="1">
    <source>
        <dbReference type="ARBA" id="ARBA00022460"/>
    </source>
</evidence>
<feature type="chain" id="PRO_5014496602" evidence="3">
    <location>
        <begin position="17"/>
        <end position="120"/>
    </location>
</feature>
<evidence type="ECO:0000313" key="5">
    <source>
        <dbReference type="EnsemblMetazoa" id="AALFPA23_004747.P5881"/>
    </source>
</evidence>
<dbReference type="STRING" id="7160.A0A023EFA7"/>
<dbReference type="VEuPathDB" id="VectorBase:AALC636_008718"/>